<evidence type="ECO:0000313" key="1">
    <source>
        <dbReference type="EMBL" id="KAK8835148.1"/>
    </source>
</evidence>
<dbReference type="Proteomes" id="UP001470230">
    <property type="component" value="Unassembled WGS sequence"/>
</dbReference>
<accession>A0ABR2GMK2</accession>
<sequence>MKNAHIDQYLVSNPSVRDITEKQLINDEINNDNPVKEQQVKAKQRRKTYREGEKAPGFEATYVKHEGRTKLQCTITRQNSNGGVDHCMYIQRESQFHKNHKHIWPDDLKKNVIN</sequence>
<name>A0ABR2GMK2_9EUKA</name>
<keyword evidence="3" id="KW-1185">Reference proteome</keyword>
<proteinExistence type="predicted"/>
<dbReference type="EMBL" id="JAPFFF010000226">
    <property type="protein sequence ID" value="KAK8835148.1"/>
    <property type="molecule type" value="Genomic_DNA"/>
</dbReference>
<evidence type="ECO:0000313" key="3">
    <source>
        <dbReference type="Proteomes" id="UP001470230"/>
    </source>
</evidence>
<gene>
    <name evidence="1" type="ORF">M9Y10_018036</name>
    <name evidence="2" type="ORF">M9Y10_022218</name>
</gene>
<organism evidence="1 3">
    <name type="scientific">Tritrichomonas musculus</name>
    <dbReference type="NCBI Taxonomy" id="1915356"/>
    <lineage>
        <taxon>Eukaryota</taxon>
        <taxon>Metamonada</taxon>
        <taxon>Parabasalia</taxon>
        <taxon>Tritrichomonadida</taxon>
        <taxon>Tritrichomonadidae</taxon>
        <taxon>Tritrichomonas</taxon>
    </lineage>
</organism>
<evidence type="ECO:0008006" key="4">
    <source>
        <dbReference type="Google" id="ProtNLM"/>
    </source>
</evidence>
<reference evidence="1 3" key="1">
    <citation type="submission" date="2024-04" db="EMBL/GenBank/DDBJ databases">
        <title>Tritrichomonas musculus Genome.</title>
        <authorList>
            <person name="Alves-Ferreira E."/>
            <person name="Grigg M."/>
            <person name="Lorenzi H."/>
            <person name="Galac M."/>
        </authorList>
    </citation>
    <scope>NUCLEOTIDE SEQUENCE [LARGE SCALE GENOMIC DNA]</scope>
    <source>
        <strain evidence="1 3">EAF2021</strain>
    </source>
</reference>
<evidence type="ECO:0000313" key="2">
    <source>
        <dbReference type="EMBL" id="KAK8893789.1"/>
    </source>
</evidence>
<comment type="caution">
    <text evidence="1">The sequence shown here is derived from an EMBL/GenBank/DDBJ whole genome shotgun (WGS) entry which is preliminary data.</text>
</comment>
<protein>
    <recommendedName>
        <fullName evidence="4">FLYWCH-type domain-containing protein</fullName>
    </recommendedName>
</protein>
<dbReference type="EMBL" id="JAPFFF010000003">
    <property type="protein sequence ID" value="KAK8893789.1"/>
    <property type="molecule type" value="Genomic_DNA"/>
</dbReference>